<dbReference type="EMBL" id="SNWF01000005">
    <property type="protein sequence ID" value="TDN90167.1"/>
    <property type="molecule type" value="Genomic_DNA"/>
</dbReference>
<evidence type="ECO:0008006" key="4">
    <source>
        <dbReference type="Google" id="ProtNLM"/>
    </source>
</evidence>
<evidence type="ECO:0000313" key="2">
    <source>
        <dbReference type="EMBL" id="TDN90167.1"/>
    </source>
</evidence>
<organism evidence="2 3">
    <name type="scientific">Herminiimonas fonticola</name>
    <dbReference type="NCBI Taxonomy" id="303380"/>
    <lineage>
        <taxon>Bacteria</taxon>
        <taxon>Pseudomonadati</taxon>
        <taxon>Pseudomonadota</taxon>
        <taxon>Betaproteobacteria</taxon>
        <taxon>Burkholderiales</taxon>
        <taxon>Oxalobacteraceae</taxon>
        <taxon>Herminiimonas</taxon>
    </lineage>
</organism>
<dbReference type="AlphaFoldDB" id="A0A4R6G6P1"/>
<reference evidence="2 3" key="1">
    <citation type="submission" date="2019-03" db="EMBL/GenBank/DDBJ databases">
        <title>Genomic Encyclopedia of Type Strains, Phase IV (KMG-IV): sequencing the most valuable type-strain genomes for metagenomic binning, comparative biology and taxonomic classification.</title>
        <authorList>
            <person name="Goeker M."/>
        </authorList>
    </citation>
    <scope>NUCLEOTIDE SEQUENCE [LARGE SCALE GENOMIC DNA]</scope>
    <source>
        <strain evidence="2 3">DSM 18555</strain>
    </source>
</reference>
<sequence>MLSSARLKIAIALLFAMTLAGCATSSSVQTEFDPATQARIRVFHGTAAYLYLGDVCDGNTHPVIHAAAGGFSYFERNKKIGVPATDDMPFSYHEYAIPANEPLTVKMYWQAQNASGTWERCGPLYTTFTPNAGQNYDTFMQFHRGVCQGVKVRKLVMHADDKATTIAAPLNGLPFRHCN</sequence>
<proteinExistence type="predicted"/>
<feature type="signal peptide" evidence="1">
    <location>
        <begin position="1"/>
        <end position="25"/>
    </location>
</feature>
<accession>A0A4R6G6P1</accession>
<comment type="caution">
    <text evidence="2">The sequence shown here is derived from an EMBL/GenBank/DDBJ whole genome shotgun (WGS) entry which is preliminary data.</text>
</comment>
<name>A0A4R6G6P1_9BURK</name>
<gene>
    <name evidence="2" type="ORF">EV677_2243</name>
</gene>
<protein>
    <recommendedName>
        <fullName evidence="4">Lipoprotein</fullName>
    </recommendedName>
</protein>
<keyword evidence="1" id="KW-0732">Signal</keyword>
<evidence type="ECO:0000313" key="3">
    <source>
        <dbReference type="Proteomes" id="UP000294737"/>
    </source>
</evidence>
<feature type="chain" id="PRO_5020711788" description="Lipoprotein" evidence="1">
    <location>
        <begin position="26"/>
        <end position="179"/>
    </location>
</feature>
<evidence type="ECO:0000256" key="1">
    <source>
        <dbReference type="SAM" id="SignalP"/>
    </source>
</evidence>
<dbReference type="PROSITE" id="PS51257">
    <property type="entry name" value="PROKAR_LIPOPROTEIN"/>
    <property type="match status" value="1"/>
</dbReference>
<dbReference type="Proteomes" id="UP000294737">
    <property type="component" value="Unassembled WGS sequence"/>
</dbReference>
<keyword evidence="3" id="KW-1185">Reference proteome</keyword>